<feature type="transmembrane region" description="Helical" evidence="1">
    <location>
        <begin position="181"/>
        <end position="202"/>
    </location>
</feature>
<protein>
    <recommendedName>
        <fullName evidence="4">Glucose receptor Git3 N-terminal domain-containing protein</fullName>
    </recommendedName>
</protein>
<dbReference type="AlphaFoldDB" id="A0A0C3S6H4"/>
<dbReference type="HOGENOM" id="CLU_1267311_0_0_1"/>
<evidence type="ECO:0000256" key="1">
    <source>
        <dbReference type="SAM" id="Phobius"/>
    </source>
</evidence>
<proteinExistence type="predicted"/>
<reference evidence="2 3" key="1">
    <citation type="journal article" date="2014" name="PLoS Genet.">
        <title>Analysis of the Phlebiopsis gigantea genome, transcriptome and secretome provides insight into its pioneer colonization strategies of wood.</title>
        <authorList>
            <person name="Hori C."/>
            <person name="Ishida T."/>
            <person name="Igarashi K."/>
            <person name="Samejima M."/>
            <person name="Suzuki H."/>
            <person name="Master E."/>
            <person name="Ferreira P."/>
            <person name="Ruiz-Duenas F.J."/>
            <person name="Held B."/>
            <person name="Canessa P."/>
            <person name="Larrondo L.F."/>
            <person name="Schmoll M."/>
            <person name="Druzhinina I.S."/>
            <person name="Kubicek C.P."/>
            <person name="Gaskell J.A."/>
            <person name="Kersten P."/>
            <person name="St John F."/>
            <person name="Glasner J."/>
            <person name="Sabat G."/>
            <person name="Splinter BonDurant S."/>
            <person name="Syed K."/>
            <person name="Yadav J."/>
            <person name="Mgbeahuruike A.C."/>
            <person name="Kovalchuk A."/>
            <person name="Asiegbu F.O."/>
            <person name="Lackner G."/>
            <person name="Hoffmeister D."/>
            <person name="Rencoret J."/>
            <person name="Gutierrez A."/>
            <person name="Sun H."/>
            <person name="Lindquist E."/>
            <person name="Barry K."/>
            <person name="Riley R."/>
            <person name="Grigoriev I.V."/>
            <person name="Henrissat B."/>
            <person name="Kues U."/>
            <person name="Berka R.M."/>
            <person name="Martinez A.T."/>
            <person name="Covert S.F."/>
            <person name="Blanchette R.A."/>
            <person name="Cullen D."/>
        </authorList>
    </citation>
    <scope>NUCLEOTIDE SEQUENCE [LARGE SCALE GENOMIC DNA]</scope>
    <source>
        <strain evidence="2 3">11061_1 CR5-6</strain>
    </source>
</reference>
<sequence length="218" mass="23771">MLTLGPHKRITEEEIGSHGPTDLAVWLFFQIAAGHIALPILTATFILARTVTKIPALIIVCLTWILSAVFSTLLFYVGEHTGPEPGKGLCIAQASLLGATPLMTCSAVILLAIYVWKTYDDPDLGVDMQPRTRTGKLGKIALHCSPFFILGLFVAIGVTIALKHPERVTRTQEYFYCSLDWPPFTEAVSIISTLLCIVAMGIETLDSFFVPLHSPVSC</sequence>
<keyword evidence="1" id="KW-0812">Transmembrane</keyword>
<dbReference type="EMBL" id="KN840523">
    <property type="protein sequence ID" value="KIP06202.1"/>
    <property type="molecule type" value="Genomic_DNA"/>
</dbReference>
<keyword evidence="1" id="KW-1133">Transmembrane helix</keyword>
<evidence type="ECO:0000313" key="2">
    <source>
        <dbReference type="EMBL" id="KIP06202.1"/>
    </source>
</evidence>
<dbReference type="OrthoDB" id="3232296at2759"/>
<name>A0A0C3S6H4_PHLG1</name>
<evidence type="ECO:0000313" key="3">
    <source>
        <dbReference type="Proteomes" id="UP000053257"/>
    </source>
</evidence>
<dbReference type="Proteomes" id="UP000053257">
    <property type="component" value="Unassembled WGS sequence"/>
</dbReference>
<keyword evidence="1" id="KW-0472">Membrane</keyword>
<gene>
    <name evidence="2" type="ORF">PHLGIDRAFT_468009</name>
</gene>
<dbReference type="STRING" id="745531.A0A0C3S6H4"/>
<accession>A0A0C3S6H4</accession>
<feature type="transmembrane region" description="Helical" evidence="1">
    <location>
        <begin position="137"/>
        <end position="161"/>
    </location>
</feature>
<feature type="transmembrane region" description="Helical" evidence="1">
    <location>
        <begin position="23"/>
        <end position="47"/>
    </location>
</feature>
<keyword evidence="3" id="KW-1185">Reference proteome</keyword>
<evidence type="ECO:0008006" key="4">
    <source>
        <dbReference type="Google" id="ProtNLM"/>
    </source>
</evidence>
<feature type="transmembrane region" description="Helical" evidence="1">
    <location>
        <begin position="54"/>
        <end position="76"/>
    </location>
</feature>
<feature type="transmembrane region" description="Helical" evidence="1">
    <location>
        <begin position="96"/>
        <end position="116"/>
    </location>
</feature>
<organism evidence="2 3">
    <name type="scientific">Phlebiopsis gigantea (strain 11061_1 CR5-6)</name>
    <name type="common">White-rot fungus</name>
    <name type="synonym">Peniophora gigantea</name>
    <dbReference type="NCBI Taxonomy" id="745531"/>
    <lineage>
        <taxon>Eukaryota</taxon>
        <taxon>Fungi</taxon>
        <taxon>Dikarya</taxon>
        <taxon>Basidiomycota</taxon>
        <taxon>Agaricomycotina</taxon>
        <taxon>Agaricomycetes</taxon>
        <taxon>Polyporales</taxon>
        <taxon>Phanerochaetaceae</taxon>
        <taxon>Phlebiopsis</taxon>
    </lineage>
</organism>